<dbReference type="GO" id="GO:0004602">
    <property type="term" value="F:glutathione peroxidase activity"/>
    <property type="evidence" value="ECO:0007669"/>
    <property type="project" value="UniProtKB-ARBA"/>
</dbReference>
<dbReference type="InterPro" id="IPR036249">
    <property type="entry name" value="Thioredoxin-like_sf"/>
</dbReference>
<dbReference type="FunFam" id="3.40.30.10:FF:000035">
    <property type="entry name" value="hematopoietic prostaglandin D synthase"/>
    <property type="match status" value="1"/>
</dbReference>
<dbReference type="PANTHER" id="PTHR11571:SF105">
    <property type="entry name" value="GLUTATHIONE S-TRANSFERASE"/>
    <property type="match status" value="1"/>
</dbReference>
<dbReference type="PROSITE" id="PS50948">
    <property type="entry name" value="PAN"/>
    <property type="match status" value="1"/>
</dbReference>
<comment type="similarity">
    <text evidence="3">Belongs to the GST superfamily. Sigma family.</text>
</comment>
<organism evidence="8 9">
    <name type="scientific">Caenorhabditis japonica</name>
    <dbReference type="NCBI Taxonomy" id="281687"/>
    <lineage>
        <taxon>Eukaryota</taxon>
        <taxon>Metazoa</taxon>
        <taxon>Ecdysozoa</taxon>
        <taxon>Nematoda</taxon>
        <taxon>Chromadorea</taxon>
        <taxon>Rhabditida</taxon>
        <taxon>Rhabditina</taxon>
        <taxon>Rhabditomorpha</taxon>
        <taxon>Rhabditoidea</taxon>
        <taxon>Rhabditidae</taxon>
        <taxon>Peloderinae</taxon>
        <taxon>Caenorhabditis</taxon>
    </lineage>
</organism>
<dbReference type="Pfam" id="PF02798">
    <property type="entry name" value="GST_N"/>
    <property type="match status" value="1"/>
</dbReference>
<dbReference type="CDD" id="cd03039">
    <property type="entry name" value="GST_N_Sigma_like"/>
    <property type="match status" value="1"/>
</dbReference>
<keyword evidence="9" id="KW-1185">Reference proteome</keyword>
<evidence type="ECO:0000256" key="5">
    <source>
        <dbReference type="ARBA" id="ARBA00078118"/>
    </source>
</evidence>
<evidence type="ECO:0000313" key="9">
    <source>
        <dbReference type="Proteomes" id="UP000005237"/>
    </source>
</evidence>
<evidence type="ECO:0000259" key="6">
    <source>
        <dbReference type="PROSITE" id="PS50404"/>
    </source>
</evidence>
<feature type="domain" description="GST N-terminal" evidence="6">
    <location>
        <begin position="2"/>
        <end position="79"/>
    </location>
</feature>
<dbReference type="SUPFAM" id="SSF52833">
    <property type="entry name" value="Thioredoxin-like"/>
    <property type="match status" value="1"/>
</dbReference>
<evidence type="ECO:0000256" key="4">
    <source>
        <dbReference type="ARBA" id="ARBA00047960"/>
    </source>
</evidence>
<evidence type="ECO:0000256" key="2">
    <source>
        <dbReference type="ARBA" id="ARBA00022679"/>
    </source>
</evidence>
<dbReference type="InterPro" id="IPR050213">
    <property type="entry name" value="GST_superfamily"/>
</dbReference>
<dbReference type="AlphaFoldDB" id="A0A8R1IN84"/>
<dbReference type="Pfam" id="PF00024">
    <property type="entry name" value="PAN_1"/>
    <property type="match status" value="1"/>
</dbReference>
<evidence type="ECO:0000313" key="8">
    <source>
        <dbReference type="EnsemblMetazoa" id="CJA35626a.1"/>
    </source>
</evidence>
<keyword evidence="2" id="KW-0808">Transferase</keyword>
<sequence>MVHYKLTYFPTRGLAEVSRQLFQLAGVEFEDERLPKEEFLERKDTYPFKQVPVLSVDGHQIPQSVAIARYLGNKFEPASKMRTILFLSVLALISCCTADSGVLRPCFERYPNHRLVNVMPYHSEWRMRSEDMCLLFCAQSASRCRSIVYDTVQHICHYFSDEGVDQAVISAKMTYLRVVSKSCL</sequence>
<protein>
    <recommendedName>
        <fullName evidence="1">glutathione transferase</fullName>
        <ecNumber evidence="1">2.5.1.18</ecNumber>
    </recommendedName>
    <alternativeName>
        <fullName evidence="5">GST class-sigma</fullName>
    </alternativeName>
</protein>
<dbReference type="PROSITE" id="PS50404">
    <property type="entry name" value="GST_NTER"/>
    <property type="match status" value="1"/>
</dbReference>
<evidence type="ECO:0000256" key="3">
    <source>
        <dbReference type="ARBA" id="ARBA00038317"/>
    </source>
</evidence>
<dbReference type="Proteomes" id="UP000005237">
    <property type="component" value="Unassembled WGS sequence"/>
</dbReference>
<dbReference type="EnsemblMetazoa" id="CJA35626a.1">
    <property type="protein sequence ID" value="CJA35626a.1"/>
    <property type="gene ID" value="WBGene00211473"/>
</dbReference>
<dbReference type="InterPro" id="IPR003609">
    <property type="entry name" value="Pan_app"/>
</dbReference>
<dbReference type="InterPro" id="IPR004045">
    <property type="entry name" value="Glutathione_S-Trfase_N"/>
</dbReference>
<dbReference type="GO" id="GO:0004364">
    <property type="term" value="F:glutathione transferase activity"/>
    <property type="evidence" value="ECO:0007669"/>
    <property type="project" value="UniProtKB-EC"/>
</dbReference>
<dbReference type="GO" id="GO:0006749">
    <property type="term" value="P:glutathione metabolic process"/>
    <property type="evidence" value="ECO:0007669"/>
    <property type="project" value="TreeGrafter"/>
</dbReference>
<reference evidence="8" key="2">
    <citation type="submission" date="2022-06" db="UniProtKB">
        <authorList>
            <consortium name="EnsemblMetazoa"/>
        </authorList>
    </citation>
    <scope>IDENTIFICATION</scope>
    <source>
        <strain evidence="8">DF5081</strain>
    </source>
</reference>
<dbReference type="PANTHER" id="PTHR11571">
    <property type="entry name" value="GLUTATHIONE S-TRANSFERASE"/>
    <property type="match status" value="1"/>
</dbReference>
<dbReference type="EC" id="2.5.1.18" evidence="1"/>
<dbReference type="SUPFAM" id="SSF57414">
    <property type="entry name" value="Hairpin loop containing domain-like"/>
    <property type="match status" value="1"/>
</dbReference>
<name>A0A8R1IN84_CAEJA</name>
<dbReference type="Gene3D" id="1.20.1050.130">
    <property type="match status" value="1"/>
</dbReference>
<comment type="catalytic activity">
    <reaction evidence="4">
        <text>RX + glutathione = an S-substituted glutathione + a halide anion + H(+)</text>
        <dbReference type="Rhea" id="RHEA:16437"/>
        <dbReference type="ChEBI" id="CHEBI:15378"/>
        <dbReference type="ChEBI" id="CHEBI:16042"/>
        <dbReference type="ChEBI" id="CHEBI:17792"/>
        <dbReference type="ChEBI" id="CHEBI:57925"/>
        <dbReference type="ChEBI" id="CHEBI:90779"/>
        <dbReference type="EC" id="2.5.1.18"/>
    </reaction>
</comment>
<dbReference type="SMART" id="SM00473">
    <property type="entry name" value="PAN_AP"/>
    <property type="match status" value="1"/>
</dbReference>
<accession>A0A8R1IN84</accession>
<proteinExistence type="inferred from homology"/>
<evidence type="ECO:0000256" key="1">
    <source>
        <dbReference type="ARBA" id="ARBA00012452"/>
    </source>
</evidence>
<reference evidence="9" key="1">
    <citation type="submission" date="2010-08" db="EMBL/GenBank/DDBJ databases">
        <authorList>
            <consortium name="Caenorhabditis japonica Sequencing Consortium"/>
            <person name="Wilson R.K."/>
        </authorList>
    </citation>
    <scope>NUCLEOTIDE SEQUENCE [LARGE SCALE GENOMIC DNA]</scope>
    <source>
        <strain evidence="9">DF5081</strain>
    </source>
</reference>
<evidence type="ECO:0000259" key="7">
    <source>
        <dbReference type="PROSITE" id="PS50948"/>
    </source>
</evidence>
<dbReference type="Gene3D" id="3.50.4.10">
    <property type="entry name" value="Hepatocyte Growth Factor"/>
    <property type="match status" value="1"/>
</dbReference>
<feature type="domain" description="Apple" evidence="7">
    <location>
        <begin position="106"/>
        <end position="183"/>
    </location>
</feature>